<dbReference type="Proteomes" id="UP000289340">
    <property type="component" value="Chromosome 12"/>
</dbReference>
<dbReference type="AlphaFoldDB" id="A0A445HP59"/>
<protein>
    <submittedName>
        <fullName evidence="2">Protein WVD2-like 7</fullName>
    </submittedName>
</protein>
<feature type="compositionally biased region" description="Basic and acidic residues" evidence="1">
    <location>
        <begin position="130"/>
        <end position="146"/>
    </location>
</feature>
<gene>
    <name evidence="2" type="ORF">D0Y65_034156</name>
</gene>
<dbReference type="EMBL" id="QZWG01000012">
    <property type="protein sequence ID" value="RZB75568.1"/>
    <property type="molecule type" value="Genomic_DNA"/>
</dbReference>
<evidence type="ECO:0000313" key="3">
    <source>
        <dbReference type="Proteomes" id="UP000289340"/>
    </source>
</evidence>
<accession>A0A445HP59</accession>
<sequence length="146" mass="16536">MIWDNKLLHFHSNIDCKVAFGTSTAFEGANLFAATDVFLMPARFMAGEVEESFSMNFQVDSIHSGCISFGRFENEPLSWERRSSFSHNRYLEEVEKCSKPGSVIEKKAYFEAHFKRKDMFGFIPSTGHKGSSDRATSENDGSERNA</sequence>
<feature type="region of interest" description="Disordered" evidence="1">
    <location>
        <begin position="122"/>
        <end position="146"/>
    </location>
</feature>
<name>A0A445HP59_GLYSO</name>
<proteinExistence type="predicted"/>
<reference evidence="2 3" key="1">
    <citation type="submission" date="2018-09" db="EMBL/GenBank/DDBJ databases">
        <title>A high-quality reference genome of wild soybean provides a powerful tool to mine soybean genomes.</title>
        <authorList>
            <person name="Xie M."/>
            <person name="Chung C.Y.L."/>
            <person name="Li M.-W."/>
            <person name="Wong F.-L."/>
            <person name="Chan T.-F."/>
            <person name="Lam H.-M."/>
        </authorList>
    </citation>
    <scope>NUCLEOTIDE SEQUENCE [LARGE SCALE GENOMIC DNA]</scope>
    <source>
        <strain evidence="3">cv. W05</strain>
        <tissue evidence="2">Hypocotyl of etiolated seedlings</tissue>
    </source>
</reference>
<organism evidence="2 3">
    <name type="scientific">Glycine soja</name>
    <name type="common">Wild soybean</name>
    <dbReference type="NCBI Taxonomy" id="3848"/>
    <lineage>
        <taxon>Eukaryota</taxon>
        <taxon>Viridiplantae</taxon>
        <taxon>Streptophyta</taxon>
        <taxon>Embryophyta</taxon>
        <taxon>Tracheophyta</taxon>
        <taxon>Spermatophyta</taxon>
        <taxon>Magnoliopsida</taxon>
        <taxon>eudicotyledons</taxon>
        <taxon>Gunneridae</taxon>
        <taxon>Pentapetalae</taxon>
        <taxon>rosids</taxon>
        <taxon>fabids</taxon>
        <taxon>Fabales</taxon>
        <taxon>Fabaceae</taxon>
        <taxon>Papilionoideae</taxon>
        <taxon>50 kb inversion clade</taxon>
        <taxon>NPAAA clade</taxon>
        <taxon>indigoferoid/millettioid clade</taxon>
        <taxon>Phaseoleae</taxon>
        <taxon>Glycine</taxon>
        <taxon>Glycine subgen. Soja</taxon>
    </lineage>
</organism>
<dbReference type="PANTHER" id="PTHR47067">
    <property type="entry name" value="TPX2 (TARGETING PROTEIN FOR XKLP2) PROTEIN FAMILY-RELATED"/>
    <property type="match status" value="1"/>
</dbReference>
<dbReference type="PANTHER" id="PTHR47067:SF6">
    <property type="entry name" value="PROTEIN WVD2-LIKE 7"/>
    <property type="match status" value="1"/>
</dbReference>
<comment type="caution">
    <text evidence="2">The sequence shown here is derived from an EMBL/GenBank/DDBJ whole genome shotgun (WGS) entry which is preliminary data.</text>
</comment>
<dbReference type="InterPro" id="IPR044216">
    <property type="entry name" value="WDL7"/>
</dbReference>
<keyword evidence="3" id="KW-1185">Reference proteome</keyword>
<evidence type="ECO:0000256" key="1">
    <source>
        <dbReference type="SAM" id="MobiDB-lite"/>
    </source>
</evidence>
<evidence type="ECO:0000313" key="2">
    <source>
        <dbReference type="EMBL" id="RZB75568.1"/>
    </source>
</evidence>